<accession>A0ABV7MD77</accession>
<evidence type="ECO:0000256" key="3">
    <source>
        <dbReference type="ARBA" id="ARBA00022679"/>
    </source>
</evidence>
<evidence type="ECO:0000259" key="8">
    <source>
        <dbReference type="Pfam" id="PF00535"/>
    </source>
</evidence>
<dbReference type="RefSeq" id="WP_189571789.1">
    <property type="nucleotide sequence ID" value="NZ_BMXU01000001.1"/>
</dbReference>
<organism evidence="9 10">
    <name type="scientific">Parvularcula lutaonensis</name>
    <dbReference type="NCBI Taxonomy" id="491923"/>
    <lineage>
        <taxon>Bacteria</taxon>
        <taxon>Pseudomonadati</taxon>
        <taxon>Pseudomonadota</taxon>
        <taxon>Alphaproteobacteria</taxon>
        <taxon>Parvularculales</taxon>
        <taxon>Parvularculaceae</taxon>
        <taxon>Parvularcula</taxon>
    </lineage>
</organism>
<keyword evidence="7" id="KW-0472">Membrane</keyword>
<dbReference type="Gene3D" id="3.90.550.10">
    <property type="entry name" value="Spore Coat Polysaccharide Biosynthesis Protein SpsA, Chain A"/>
    <property type="match status" value="1"/>
</dbReference>
<dbReference type="Proteomes" id="UP001595607">
    <property type="component" value="Unassembled WGS sequence"/>
</dbReference>
<evidence type="ECO:0000313" key="10">
    <source>
        <dbReference type="Proteomes" id="UP001595607"/>
    </source>
</evidence>
<proteinExistence type="predicted"/>
<keyword evidence="2" id="KW-0328">Glycosyltransferase</keyword>
<keyword evidence="4" id="KW-0812">Transmembrane</keyword>
<dbReference type="PANTHER" id="PTHR48090:SF3">
    <property type="entry name" value="UNDECAPRENYL-PHOSPHATE 4-DEOXY-4-FORMAMIDO-L-ARABINOSE TRANSFERASE"/>
    <property type="match status" value="1"/>
</dbReference>
<protein>
    <submittedName>
        <fullName evidence="9">Glycosyltransferase family 2 protein</fullName>
    </submittedName>
</protein>
<evidence type="ECO:0000256" key="4">
    <source>
        <dbReference type="ARBA" id="ARBA00022692"/>
    </source>
</evidence>
<dbReference type="InterPro" id="IPR050256">
    <property type="entry name" value="Glycosyltransferase_2"/>
</dbReference>
<name>A0ABV7MD77_9PROT</name>
<reference evidence="10" key="1">
    <citation type="journal article" date="2019" name="Int. J. Syst. Evol. Microbiol.">
        <title>The Global Catalogue of Microorganisms (GCM) 10K type strain sequencing project: providing services to taxonomists for standard genome sequencing and annotation.</title>
        <authorList>
            <consortium name="The Broad Institute Genomics Platform"/>
            <consortium name="The Broad Institute Genome Sequencing Center for Infectious Disease"/>
            <person name="Wu L."/>
            <person name="Ma J."/>
        </authorList>
    </citation>
    <scope>NUCLEOTIDE SEQUENCE [LARGE SCALE GENOMIC DNA]</scope>
    <source>
        <strain evidence="10">KCTC 22245</strain>
    </source>
</reference>
<keyword evidence="1" id="KW-1003">Cell membrane</keyword>
<evidence type="ECO:0000256" key="7">
    <source>
        <dbReference type="ARBA" id="ARBA00023136"/>
    </source>
</evidence>
<dbReference type="SUPFAM" id="SSF53448">
    <property type="entry name" value="Nucleotide-diphospho-sugar transferases"/>
    <property type="match status" value="1"/>
</dbReference>
<dbReference type="PANTHER" id="PTHR48090">
    <property type="entry name" value="UNDECAPRENYL-PHOSPHATE 4-DEOXY-4-FORMAMIDO-L-ARABINOSE TRANSFERASE-RELATED"/>
    <property type="match status" value="1"/>
</dbReference>
<feature type="domain" description="Glycosyltransferase 2-like" evidence="8">
    <location>
        <begin position="7"/>
        <end position="165"/>
    </location>
</feature>
<comment type="caution">
    <text evidence="9">The sequence shown here is derived from an EMBL/GenBank/DDBJ whole genome shotgun (WGS) entry which is preliminary data.</text>
</comment>
<evidence type="ECO:0000313" key="9">
    <source>
        <dbReference type="EMBL" id="MFC3302857.1"/>
    </source>
</evidence>
<keyword evidence="5" id="KW-0448">Lipopolysaccharide biosynthesis</keyword>
<dbReference type="EMBL" id="JBHRVA010000002">
    <property type="protein sequence ID" value="MFC3302857.1"/>
    <property type="molecule type" value="Genomic_DNA"/>
</dbReference>
<evidence type="ECO:0000256" key="1">
    <source>
        <dbReference type="ARBA" id="ARBA00022475"/>
    </source>
</evidence>
<sequence length="245" mass="26484">MADATLSIIIPCFNEGQTIGPVIEEVIAKTEAVGSHIIVVDDGSDDGTAEAARAAGNERVQVISHPVRAGKSAAVRTGALAARTVWIGTMDGDGQDDPNDLLRMAAEIDLACVGDVGLVGGVRQNRTDGANRKWASRLANGLRKALLHDDCPDTACGLKVLPRDLYLAMPFFDALHRYLPAWNKHFGYEARYVPVTNRPRAAGQSKYSNIGRAVAGFFDLMGVVWLMRRTHTPGKHMLLRPEGTR</sequence>
<evidence type="ECO:0000256" key="6">
    <source>
        <dbReference type="ARBA" id="ARBA00022989"/>
    </source>
</evidence>
<keyword evidence="3" id="KW-0808">Transferase</keyword>
<evidence type="ECO:0000256" key="5">
    <source>
        <dbReference type="ARBA" id="ARBA00022985"/>
    </source>
</evidence>
<dbReference type="Pfam" id="PF00535">
    <property type="entry name" value="Glycos_transf_2"/>
    <property type="match status" value="1"/>
</dbReference>
<dbReference type="InterPro" id="IPR001173">
    <property type="entry name" value="Glyco_trans_2-like"/>
</dbReference>
<keyword evidence="10" id="KW-1185">Reference proteome</keyword>
<keyword evidence="6" id="KW-1133">Transmembrane helix</keyword>
<dbReference type="InterPro" id="IPR029044">
    <property type="entry name" value="Nucleotide-diphossugar_trans"/>
</dbReference>
<gene>
    <name evidence="9" type="ORF">ACFONP_08940</name>
</gene>
<evidence type="ECO:0000256" key="2">
    <source>
        <dbReference type="ARBA" id="ARBA00022676"/>
    </source>
</evidence>
<dbReference type="CDD" id="cd04179">
    <property type="entry name" value="DPM_DPG-synthase_like"/>
    <property type="match status" value="1"/>
</dbReference>